<dbReference type="GeneID" id="68111272"/>
<dbReference type="PANTHER" id="PTHR45982">
    <property type="entry name" value="REGULATOR OF CHROMOSOME CONDENSATION"/>
    <property type="match status" value="1"/>
</dbReference>
<name>A0A6A5BV10_NAEFO</name>
<protein>
    <submittedName>
        <fullName evidence="2">Uncharacterized protein</fullName>
    </submittedName>
</protein>
<dbReference type="Gene3D" id="2.130.10.30">
    <property type="entry name" value="Regulator of chromosome condensation 1/beta-lactamase-inhibitor protein II"/>
    <property type="match status" value="2"/>
</dbReference>
<evidence type="ECO:0000313" key="2">
    <source>
        <dbReference type="EMBL" id="KAF0976759.1"/>
    </source>
</evidence>
<organism evidence="2 3">
    <name type="scientific">Naegleria fowleri</name>
    <name type="common">Brain eating amoeba</name>
    <dbReference type="NCBI Taxonomy" id="5763"/>
    <lineage>
        <taxon>Eukaryota</taxon>
        <taxon>Discoba</taxon>
        <taxon>Heterolobosea</taxon>
        <taxon>Tetramitia</taxon>
        <taxon>Eutetramitia</taxon>
        <taxon>Vahlkampfiidae</taxon>
        <taxon>Naegleria</taxon>
    </lineage>
</organism>
<dbReference type="InterPro" id="IPR000408">
    <property type="entry name" value="Reg_chr_condens"/>
</dbReference>
<evidence type="ECO:0000313" key="3">
    <source>
        <dbReference type="Proteomes" id="UP000444721"/>
    </source>
</evidence>
<dbReference type="VEuPathDB" id="AmoebaDB:NfTy_069380"/>
<dbReference type="GO" id="GO:0005737">
    <property type="term" value="C:cytoplasm"/>
    <property type="evidence" value="ECO:0007669"/>
    <property type="project" value="TreeGrafter"/>
</dbReference>
<dbReference type="RefSeq" id="XP_044561472.1">
    <property type="nucleotide sequence ID" value="XM_044707427.1"/>
</dbReference>
<dbReference type="EMBL" id="VFQX01000036">
    <property type="protein sequence ID" value="KAF0976759.1"/>
    <property type="molecule type" value="Genomic_DNA"/>
</dbReference>
<dbReference type="PROSITE" id="PS50012">
    <property type="entry name" value="RCC1_3"/>
    <property type="match status" value="2"/>
</dbReference>
<dbReference type="PANTHER" id="PTHR45982:SF1">
    <property type="entry name" value="REGULATOR OF CHROMOSOME CONDENSATION"/>
    <property type="match status" value="1"/>
</dbReference>
<accession>A0A6A5BV10</accession>
<dbReference type="SUPFAM" id="SSF50985">
    <property type="entry name" value="RCC1/BLIP-II"/>
    <property type="match status" value="1"/>
</dbReference>
<dbReference type="AlphaFoldDB" id="A0A6A5BV10"/>
<dbReference type="Proteomes" id="UP000444721">
    <property type="component" value="Unassembled WGS sequence"/>
</dbReference>
<gene>
    <name evidence="2" type="ORF">FDP41_004054</name>
</gene>
<feature type="repeat" description="RCC1" evidence="1">
    <location>
        <begin position="293"/>
        <end position="347"/>
    </location>
</feature>
<dbReference type="InterPro" id="IPR009091">
    <property type="entry name" value="RCC1/BLIP-II"/>
</dbReference>
<dbReference type="OMA" id="YPRENVA"/>
<dbReference type="VEuPathDB" id="AmoebaDB:NF0086060"/>
<sequence length="439" mass="48974">MKLGELSLLDHHQIHNHDRILETSTSSSSSTRPLLFVCGKNEYCQLLLCSSSSSSSEVISCFTTPQLSDPMLEKVIDDLVEIANGDRHTLFLTKSGQVFGIGSNQQGQLGVNNTHIVSNLTKISCEDDVKFTNIICGSFHSMLLGDNGAIYVTGDSSFHQLGIYPRENVAEFTKLDFPEQNVHVSLIATSYSHSLCYCENTNKLFGMGSVFEDIYGDAYCTPQRLPIFYNLNFTLKTIQAGYRYTLFLTSENDVYLHGKLTRQLYAQPIKISIQNVKNIFTGGNHYFIETFDSKFYGSGLNDDKQIPFFTGTETIAPVELIGPKEVSSFHITSMAAGSYHTGVVTSCGMIYMCGWNELGQLGIPKSTSFNVECTPLDLDMSVQLDISRGTTIVKIFMSPSADNTFLLLRRAKEKLQFFDRLFQKIQKNFSDLAIHTMTS</sequence>
<dbReference type="VEuPathDB" id="AmoebaDB:FDP41_004054"/>
<reference evidence="2 3" key="1">
    <citation type="journal article" date="2019" name="Sci. Rep.">
        <title>Nanopore sequencing improves the draft genome of the human pathogenic amoeba Naegleria fowleri.</title>
        <authorList>
            <person name="Liechti N."/>
            <person name="Schurch N."/>
            <person name="Bruggmann R."/>
            <person name="Wittwer M."/>
        </authorList>
    </citation>
    <scope>NUCLEOTIDE SEQUENCE [LARGE SCALE GENOMIC DNA]</scope>
    <source>
        <strain evidence="2 3">ATCC 30894</strain>
    </source>
</reference>
<evidence type="ECO:0000256" key="1">
    <source>
        <dbReference type="PROSITE-ProRule" id="PRU00235"/>
    </source>
</evidence>
<feature type="repeat" description="RCC1" evidence="1">
    <location>
        <begin position="96"/>
        <end position="147"/>
    </location>
</feature>
<dbReference type="InterPro" id="IPR051553">
    <property type="entry name" value="Ran_GTPase-activating"/>
</dbReference>
<comment type="caution">
    <text evidence="2">The sequence shown here is derived from an EMBL/GenBank/DDBJ whole genome shotgun (WGS) entry which is preliminary data.</text>
</comment>
<proteinExistence type="predicted"/>
<dbReference type="GO" id="GO:0005085">
    <property type="term" value="F:guanyl-nucleotide exchange factor activity"/>
    <property type="evidence" value="ECO:0007669"/>
    <property type="project" value="TreeGrafter"/>
</dbReference>
<dbReference type="OrthoDB" id="10256179at2759"/>
<keyword evidence="3" id="KW-1185">Reference proteome</keyword>
<dbReference type="Pfam" id="PF00415">
    <property type="entry name" value="RCC1"/>
    <property type="match status" value="1"/>
</dbReference>